<evidence type="ECO:0000256" key="2">
    <source>
        <dbReference type="ARBA" id="ARBA00022827"/>
    </source>
</evidence>
<dbReference type="GO" id="GO:0050661">
    <property type="term" value="F:NADP binding"/>
    <property type="evidence" value="ECO:0007669"/>
    <property type="project" value="UniProtKB-UniRule"/>
</dbReference>
<feature type="binding site" evidence="5">
    <location>
        <position position="14"/>
    </location>
    <ligand>
        <name>FAD</name>
        <dbReference type="ChEBI" id="CHEBI:57692"/>
    </ligand>
</feature>
<dbReference type="InterPro" id="IPR050097">
    <property type="entry name" value="Ferredoxin-NADP_redctase_2"/>
</dbReference>
<feature type="binding site" evidence="5">
    <location>
        <position position="46"/>
    </location>
    <ligand>
        <name>FAD</name>
        <dbReference type="ChEBI" id="CHEBI:57692"/>
    </ligand>
</feature>
<reference evidence="6 7" key="1">
    <citation type="submission" date="2006-04" db="EMBL/GenBank/DDBJ databases">
        <authorList>
            <person name="Giovannoni S.J."/>
            <person name="Cho J.-C."/>
            <person name="Ferriera S."/>
            <person name="Johnson J."/>
            <person name="Kravitz S."/>
            <person name="Halpern A."/>
            <person name="Remington K."/>
            <person name="Beeson K."/>
            <person name="Tran B."/>
            <person name="Rogers Y.-H."/>
            <person name="Friedman R."/>
            <person name="Venter J.C."/>
        </authorList>
    </citation>
    <scope>NUCLEOTIDE SEQUENCE [LARGE SCALE GENOMIC DNA]</scope>
    <source>
        <strain evidence="6 7">HTCC1002</strain>
    </source>
</reference>
<dbReference type="GO" id="GO:0050660">
    <property type="term" value="F:flavin adenine dinucleotide binding"/>
    <property type="evidence" value="ECO:0007669"/>
    <property type="project" value="UniProtKB-UniRule"/>
</dbReference>
<proteinExistence type="inferred from homology"/>
<dbReference type="PANTHER" id="PTHR48105">
    <property type="entry name" value="THIOREDOXIN REDUCTASE 1-RELATED-RELATED"/>
    <property type="match status" value="1"/>
</dbReference>
<feature type="binding site" evidence="5">
    <location>
        <position position="120"/>
    </location>
    <ligand>
        <name>FAD</name>
        <dbReference type="ChEBI" id="CHEBI:57692"/>
    </ligand>
</feature>
<dbReference type="EMBL" id="AAPV01000001">
    <property type="protein sequence ID" value="EAS84690.1"/>
    <property type="molecule type" value="Genomic_DNA"/>
</dbReference>
<dbReference type="Pfam" id="PF13738">
    <property type="entry name" value="Pyr_redox_3"/>
    <property type="match status" value="1"/>
</dbReference>
<comment type="similarity">
    <text evidence="5">Belongs to the ferredoxin--NADP reductase type 2 family.</text>
</comment>
<evidence type="ECO:0000256" key="4">
    <source>
        <dbReference type="ARBA" id="ARBA00023002"/>
    </source>
</evidence>
<dbReference type="AlphaFoldDB" id="Q1V238"/>
<comment type="cofactor">
    <cofactor evidence="5">
        <name>FAD</name>
        <dbReference type="ChEBI" id="CHEBI:57692"/>
    </cofactor>
    <text evidence="5">Binds 1 FAD per subunit.</text>
</comment>
<feature type="binding site" evidence="5">
    <location>
        <position position="325"/>
    </location>
    <ligand>
        <name>FAD</name>
        <dbReference type="ChEBI" id="CHEBI:57692"/>
    </ligand>
</feature>
<evidence type="ECO:0000256" key="1">
    <source>
        <dbReference type="ARBA" id="ARBA00022630"/>
    </source>
</evidence>
<comment type="caution">
    <text evidence="6">The sequence shown here is derived from an EMBL/GenBank/DDBJ whole genome shotgun (WGS) entry which is preliminary data.</text>
</comment>
<evidence type="ECO:0000313" key="7">
    <source>
        <dbReference type="Proteomes" id="UP000005306"/>
    </source>
</evidence>
<dbReference type="PRINTS" id="PR00368">
    <property type="entry name" value="FADPNR"/>
</dbReference>
<dbReference type="Proteomes" id="UP000005306">
    <property type="component" value="Unassembled WGS sequence"/>
</dbReference>
<dbReference type="InterPro" id="IPR022890">
    <property type="entry name" value="Fd--NADP_Rdtase_type_2"/>
</dbReference>
<dbReference type="HOGENOM" id="CLU_031864_5_5_5"/>
<dbReference type="HAMAP" id="MF_01685">
    <property type="entry name" value="FENR2"/>
    <property type="match status" value="1"/>
</dbReference>
<dbReference type="RefSeq" id="WP_006997277.1">
    <property type="nucleotide sequence ID" value="NZ_CH724130.1"/>
</dbReference>
<keyword evidence="4 5" id="KW-0560">Oxidoreductase</keyword>
<protein>
    <recommendedName>
        <fullName evidence="5">Ferredoxin--NADP reductase</fullName>
        <shortName evidence="5">FNR</shortName>
        <shortName evidence="5">Fd-NADP(+) reductase</shortName>
        <ecNumber evidence="5">1.18.1.2</ecNumber>
    </recommendedName>
</protein>
<accession>Q1V238</accession>
<dbReference type="GO" id="GO:0004324">
    <property type="term" value="F:ferredoxin-NADP+ reductase activity"/>
    <property type="evidence" value="ECO:0007669"/>
    <property type="project" value="UniProtKB-UniRule"/>
</dbReference>
<keyword evidence="2 5" id="KW-0274">FAD</keyword>
<comment type="catalytic activity">
    <reaction evidence="5">
        <text>2 reduced [2Fe-2S]-[ferredoxin] + NADP(+) + H(+) = 2 oxidized [2Fe-2S]-[ferredoxin] + NADPH</text>
        <dbReference type="Rhea" id="RHEA:20125"/>
        <dbReference type="Rhea" id="RHEA-COMP:10000"/>
        <dbReference type="Rhea" id="RHEA-COMP:10001"/>
        <dbReference type="ChEBI" id="CHEBI:15378"/>
        <dbReference type="ChEBI" id="CHEBI:33737"/>
        <dbReference type="ChEBI" id="CHEBI:33738"/>
        <dbReference type="ChEBI" id="CHEBI:57783"/>
        <dbReference type="ChEBI" id="CHEBI:58349"/>
        <dbReference type="EC" id="1.18.1.2"/>
    </reaction>
</comment>
<evidence type="ECO:0000256" key="5">
    <source>
        <dbReference type="HAMAP-Rule" id="MF_01685"/>
    </source>
</evidence>
<evidence type="ECO:0000313" key="6">
    <source>
        <dbReference type="EMBL" id="EAS84690.1"/>
    </source>
</evidence>
<dbReference type="PRINTS" id="PR00469">
    <property type="entry name" value="PNDRDTASEII"/>
</dbReference>
<dbReference type="Gene3D" id="3.50.50.60">
    <property type="entry name" value="FAD/NAD(P)-binding domain"/>
    <property type="match status" value="2"/>
</dbReference>
<dbReference type="InterPro" id="IPR036188">
    <property type="entry name" value="FAD/NAD-bd_sf"/>
</dbReference>
<gene>
    <name evidence="6" type="ORF">PU1002_03196</name>
</gene>
<feature type="binding site" evidence="5">
    <location>
        <position position="86"/>
    </location>
    <ligand>
        <name>FAD</name>
        <dbReference type="ChEBI" id="CHEBI:57692"/>
    </ligand>
</feature>
<evidence type="ECO:0000256" key="3">
    <source>
        <dbReference type="ARBA" id="ARBA00022857"/>
    </source>
</evidence>
<sequence>MIKTDALIIGAGPTGLFCAHQLGLIGLNCEIVDNLDKIGGQCIELYPDKPIYDIPAVPECTGEELTNNLIKQIKPFNIKFHLNERVEEVNKVNNKWIVKTNKNKEFETPNIIIAGGVGSFEPRKFSPKECEKYENRSLFYSIKDKTIFQDKTISIFGGGDSALDWAIELSKSSYVNLIHRRDEFTGAQLSIDKIKELEKSGKLKIYTKYQLNSVKGEQNIKSIEIKHDDESLKELETNYVLGFFGLIMKLGPIVDWGLNLDKKTIPVNTENFETNLNGIFAIGDICTYPGKLKLILSGFHEGALAARGCFKYARPDEKLRFEFTTTSKAAQERLGVKK</sequence>
<organism evidence="6 7">
    <name type="scientific">Pelagibacter ubique (strain HTCC1002)</name>
    <dbReference type="NCBI Taxonomy" id="314261"/>
    <lineage>
        <taxon>Bacteria</taxon>
        <taxon>Pseudomonadati</taxon>
        <taxon>Pseudomonadota</taxon>
        <taxon>Alphaproteobacteria</taxon>
        <taxon>Candidatus Pelagibacterales</taxon>
        <taxon>Candidatus Pelagibacteraceae</taxon>
        <taxon>Candidatus Pelagibacter</taxon>
    </lineage>
</organism>
<keyword evidence="1 5" id="KW-0285">Flavoprotein</keyword>
<feature type="binding site" evidence="5">
    <location>
        <position position="33"/>
    </location>
    <ligand>
        <name>FAD</name>
        <dbReference type="ChEBI" id="CHEBI:57692"/>
    </ligand>
</feature>
<feature type="binding site" evidence="5">
    <location>
        <position position="284"/>
    </location>
    <ligand>
        <name>FAD</name>
        <dbReference type="ChEBI" id="CHEBI:57692"/>
    </ligand>
</feature>
<dbReference type="SUPFAM" id="SSF51905">
    <property type="entry name" value="FAD/NAD(P)-binding domain"/>
    <property type="match status" value="2"/>
</dbReference>
<keyword evidence="3 5" id="KW-0521">NADP</keyword>
<dbReference type="EC" id="1.18.1.2" evidence="5"/>
<name>Q1V238_PELU1</name>
<comment type="subunit">
    <text evidence="5">Homodimer.</text>
</comment>
<feature type="binding site" evidence="5">
    <location>
        <position position="41"/>
    </location>
    <ligand>
        <name>FAD</name>
        <dbReference type="ChEBI" id="CHEBI:57692"/>
    </ligand>
</feature>